<organism evidence="1 2">
    <name type="scientific">Acidithiobacillus caldus (strain ATCC 51756 / DSM 8584 / KU)</name>
    <dbReference type="NCBI Taxonomy" id="637389"/>
    <lineage>
        <taxon>Bacteria</taxon>
        <taxon>Pseudomonadati</taxon>
        <taxon>Pseudomonadota</taxon>
        <taxon>Acidithiobacillia</taxon>
        <taxon>Acidithiobacillales</taxon>
        <taxon>Acidithiobacillaceae</taxon>
        <taxon>Acidithiobacillus</taxon>
    </lineage>
</organism>
<dbReference type="SUPFAM" id="SSF75708">
    <property type="entry name" value="Chemotaxis phosphatase CheZ"/>
    <property type="match status" value="1"/>
</dbReference>
<accession>A0A060A0V9</accession>
<name>A0A060A0V9_ACICK</name>
<dbReference type="Gene3D" id="1.10.287.500">
    <property type="entry name" value="Helix hairpin bin"/>
    <property type="match status" value="1"/>
</dbReference>
<evidence type="ECO:0000313" key="2">
    <source>
        <dbReference type="Proteomes" id="UP000005522"/>
    </source>
</evidence>
<dbReference type="HOGENOM" id="CLU_1648434_0_0_6"/>
<dbReference type="eggNOG" id="COG3143">
    <property type="taxonomic scope" value="Bacteria"/>
</dbReference>
<dbReference type="Proteomes" id="UP000005522">
    <property type="component" value="Chromosome"/>
</dbReference>
<evidence type="ECO:0000313" key="1">
    <source>
        <dbReference type="EMBL" id="AIA55752.1"/>
    </source>
</evidence>
<reference evidence="1 2" key="1">
    <citation type="journal article" date="2009" name="J. Bacteriol.">
        <title>Draft genome sequence of the extremely acidophilic bacterium Acidithiobacillus caldus ATCC 51756 reveals metabolic versatility in the genus Acidithiobacillus.</title>
        <authorList>
            <person name="Valdes J."/>
            <person name="Quatrini R."/>
            <person name="Hallberg K."/>
            <person name="Dopson M."/>
            <person name="Valenzuela P.D."/>
            <person name="Holmes D.S."/>
        </authorList>
    </citation>
    <scope>NUCLEOTIDE SEQUENCE [LARGE SCALE GENOMIC DNA]</scope>
    <source>
        <strain evidence="2">ATCC 51756 / DSM 8584 / KU</strain>
    </source>
</reference>
<dbReference type="RefSeq" id="WP_004873007.1">
    <property type="nucleotide sequence ID" value="NZ_CP005986.1"/>
</dbReference>
<evidence type="ECO:0008006" key="3">
    <source>
        <dbReference type="Google" id="ProtNLM"/>
    </source>
</evidence>
<dbReference type="EMBL" id="CP005986">
    <property type="protein sequence ID" value="AIA55752.1"/>
    <property type="molecule type" value="Genomic_DNA"/>
</dbReference>
<dbReference type="AlphaFoldDB" id="A0A060A0V9"/>
<dbReference type="KEGG" id="acz:Acaty_c1893"/>
<gene>
    <name evidence="1" type="ORF">Acaty_c1893</name>
</gene>
<proteinExistence type="predicted"/>
<protein>
    <recommendedName>
        <fullName evidence="3">Chemotaxis protein CheZ</fullName>
    </recommendedName>
</protein>
<sequence>MTDLATNETLQLLRETERLLREGMKRIAQVQSDLPTAQSPLEEALRLTEEQAMTTLSGVERAQEALADIRNADGVFIDGYLDRIDQALGTILASQQGQDLAGQRLKKAITLLGAVEERICRTVKDLGIDSLPAENIPASADAMTSFGQNDVDALLAELGI</sequence>